<dbReference type="STRING" id="1174501.SAMN05216192_111124"/>
<gene>
    <name evidence="1" type="ORF">SAMN05216192_111124</name>
</gene>
<proteinExistence type="predicted"/>
<dbReference type="InterPro" id="IPR011990">
    <property type="entry name" value="TPR-like_helical_dom_sf"/>
</dbReference>
<organism evidence="1 2">
    <name type="scientific">Paenibacillus typhae</name>
    <dbReference type="NCBI Taxonomy" id="1174501"/>
    <lineage>
        <taxon>Bacteria</taxon>
        <taxon>Bacillati</taxon>
        <taxon>Bacillota</taxon>
        <taxon>Bacilli</taxon>
        <taxon>Bacillales</taxon>
        <taxon>Paenibacillaceae</taxon>
        <taxon>Paenibacillus</taxon>
    </lineage>
</organism>
<dbReference type="InterPro" id="IPR029063">
    <property type="entry name" value="SAM-dependent_MTases_sf"/>
</dbReference>
<reference evidence="2" key="1">
    <citation type="submission" date="2016-10" db="EMBL/GenBank/DDBJ databases">
        <authorList>
            <person name="Varghese N."/>
            <person name="Submissions S."/>
        </authorList>
    </citation>
    <scope>NUCLEOTIDE SEQUENCE [LARGE SCALE GENOMIC DNA]</scope>
    <source>
        <strain evidence="2">CGMCC 1.11012</strain>
    </source>
</reference>
<dbReference type="Gene3D" id="3.40.50.12710">
    <property type="match status" value="1"/>
</dbReference>
<protein>
    <submittedName>
        <fullName evidence="1">Uncharacterized protein</fullName>
    </submittedName>
</protein>
<name>A0A1G8QSW2_9BACL</name>
<dbReference type="SMART" id="SM00028">
    <property type="entry name" value="TPR"/>
    <property type="match status" value="1"/>
</dbReference>
<sequence>MVYFVHTNTVQQKAGCNNSREQVQNEMTTGEQQRYRFSEAPIWELQRSYYEQLGMKAWNNDQVPQYITSNPMIGTAYAEMIFGFLQDRAAKGDTAEPVIILELGAGAGRLAFQTLQKLSELIEYAGIPLPPFKYVMSDLPLLNITGWQQHPRLIPFVEQGILDFARFDAVADTELKLVHSGAVIRPGDLAQPLLVIANYFFDSIQQELLYVDEGNIFDCEVSLKYPEQAETMTTSEVLRDLVPEYHYVRAAAYEEPDYPFQQVISFYRQQLEDSHILFPAAALSCMERLDKLSRAGFVLLTADKGDHRLENWEFLEPPKLMHHGSISLTANYHAMQYYFEQKGAQTLTTPHHYKNLNVVCMLMLKDPDAHVQTRLAYRRSVERFGPDDFFSMKLWIDNNYDSMGMQQMLAFWRLGGYDAELFIQSAERISALLPDANDEELLDLQLGIQKMWDGYYPMPQKYDLALDTGLLLFEMDQYGESRRYLELSLAEGDEEPVVTVLYCLAICCYELEDDAGALEYTRKALVIEPDHEEALDLLNALSQG</sequence>
<evidence type="ECO:0000313" key="1">
    <source>
        <dbReference type="EMBL" id="SDJ07797.1"/>
    </source>
</evidence>
<accession>A0A1G8QSW2</accession>
<dbReference type="InterPro" id="IPR019734">
    <property type="entry name" value="TPR_rpt"/>
</dbReference>
<evidence type="ECO:0000313" key="2">
    <source>
        <dbReference type="Proteomes" id="UP000199050"/>
    </source>
</evidence>
<dbReference type="InterPro" id="IPR038375">
    <property type="entry name" value="NDUFAF7_sf"/>
</dbReference>
<dbReference type="Gene3D" id="1.25.40.10">
    <property type="entry name" value="Tetratricopeptide repeat domain"/>
    <property type="match status" value="1"/>
</dbReference>
<dbReference type="Proteomes" id="UP000199050">
    <property type="component" value="Unassembled WGS sequence"/>
</dbReference>
<dbReference type="SUPFAM" id="SSF53335">
    <property type="entry name" value="S-adenosyl-L-methionine-dependent methyltransferases"/>
    <property type="match status" value="1"/>
</dbReference>
<dbReference type="AlphaFoldDB" id="A0A1G8QSW2"/>
<dbReference type="SUPFAM" id="SSF48452">
    <property type="entry name" value="TPR-like"/>
    <property type="match status" value="1"/>
</dbReference>
<keyword evidence="2" id="KW-1185">Reference proteome</keyword>
<dbReference type="EMBL" id="FNDX01000011">
    <property type="protein sequence ID" value="SDJ07797.1"/>
    <property type="molecule type" value="Genomic_DNA"/>
</dbReference>